<name>A0A9X6NDS6_HYPEX</name>
<evidence type="ECO:0000313" key="2">
    <source>
        <dbReference type="EMBL" id="OWA52045.1"/>
    </source>
</evidence>
<accession>A0A9X6NDS6</accession>
<dbReference type="Proteomes" id="UP000192578">
    <property type="component" value="Unassembled WGS sequence"/>
</dbReference>
<organism evidence="2 3">
    <name type="scientific">Hypsibius exemplaris</name>
    <name type="common">Freshwater tardigrade</name>
    <dbReference type="NCBI Taxonomy" id="2072580"/>
    <lineage>
        <taxon>Eukaryota</taxon>
        <taxon>Metazoa</taxon>
        <taxon>Ecdysozoa</taxon>
        <taxon>Tardigrada</taxon>
        <taxon>Eutardigrada</taxon>
        <taxon>Parachela</taxon>
        <taxon>Hypsibioidea</taxon>
        <taxon>Hypsibiidae</taxon>
        <taxon>Hypsibius</taxon>
    </lineage>
</organism>
<reference evidence="3" key="1">
    <citation type="submission" date="2017-01" db="EMBL/GenBank/DDBJ databases">
        <title>Comparative genomics of anhydrobiosis in the tardigrade Hypsibius dujardini.</title>
        <authorList>
            <person name="Yoshida Y."/>
            <person name="Koutsovoulos G."/>
            <person name="Laetsch D."/>
            <person name="Stevens L."/>
            <person name="Kumar S."/>
            <person name="Horikawa D."/>
            <person name="Ishino K."/>
            <person name="Komine S."/>
            <person name="Tomita M."/>
            <person name="Blaxter M."/>
            <person name="Arakawa K."/>
        </authorList>
    </citation>
    <scope>NUCLEOTIDE SEQUENCE [LARGE SCALE GENOMIC DNA]</scope>
    <source>
        <strain evidence="3">Z151</strain>
    </source>
</reference>
<comment type="caution">
    <text evidence="2">The sequence shown here is derived from an EMBL/GenBank/DDBJ whole genome shotgun (WGS) entry which is preliminary data.</text>
</comment>
<evidence type="ECO:0000256" key="1">
    <source>
        <dbReference type="SAM" id="MobiDB-lite"/>
    </source>
</evidence>
<sequence length="321" mass="35773">MPRCTFKLFAVCRGLSSSNERQVRVHAELASQSLLQTSSRPSSNSNASNSFGRIERTFVESTGRLERMTMLIVNAARLWNLNKRTVRKRERFVCNSPESGFFHRVKQSRRGRYIKISIRGKGSPSSGPSEHTTRRMGSAMPTPTPHGKEGLLHISAPCIYAEVLAPPVRITAWSCTKATSSTHSSGLQEFLQNGLALRYFDFAPPVFLVANGLSLGTAFQRYDRIYVGAACEHIDHVKDVIKFLKIGGQLAFRITIRVRRRNFGHAFCHFNSFFRVPLAGAVRENGTVGSVADHLDAVLFCELGASCRRFPPRSGFAPRKL</sequence>
<evidence type="ECO:0000313" key="3">
    <source>
        <dbReference type="Proteomes" id="UP000192578"/>
    </source>
</evidence>
<proteinExistence type="predicted"/>
<gene>
    <name evidence="2" type="ORF">BV898_16503</name>
</gene>
<dbReference type="OrthoDB" id="10257972at2759"/>
<protein>
    <submittedName>
        <fullName evidence="2">Uncharacterized protein</fullName>
    </submittedName>
</protein>
<feature type="region of interest" description="Disordered" evidence="1">
    <location>
        <begin position="118"/>
        <end position="144"/>
    </location>
</feature>
<dbReference type="AlphaFoldDB" id="A0A9X6NDS6"/>
<keyword evidence="3" id="KW-1185">Reference proteome</keyword>
<dbReference type="EMBL" id="MTYJ01000249">
    <property type="protein sequence ID" value="OWA52045.1"/>
    <property type="molecule type" value="Genomic_DNA"/>
</dbReference>